<dbReference type="KEGG" id="mthr:MSTHT_2485"/>
<dbReference type="EMBL" id="CP009501">
    <property type="protein sequence ID" value="AKB14243.1"/>
    <property type="molecule type" value="Genomic_DNA"/>
</dbReference>
<dbReference type="AlphaFoldDB" id="A0A0E3KQF2"/>
<dbReference type="GeneID" id="75279278"/>
<accession>A0A0E3KQF2</accession>
<dbReference type="RefSeq" id="WP_231588107.1">
    <property type="nucleotide sequence ID" value="NZ_CP009501.1"/>
</dbReference>
<dbReference type="Proteomes" id="UP000066529">
    <property type="component" value="Chromosome"/>
</dbReference>
<name>A0A0E3KQF2_METTT</name>
<evidence type="ECO:0000313" key="2">
    <source>
        <dbReference type="Proteomes" id="UP000066529"/>
    </source>
</evidence>
<evidence type="ECO:0000313" key="1">
    <source>
        <dbReference type="EMBL" id="AKB14243.1"/>
    </source>
</evidence>
<dbReference type="PATRIC" id="fig|523844.20.peg.3023"/>
<dbReference type="HOGENOM" id="CLU_2476080_0_0_2"/>
<sequence length="87" mass="9811">MSKLTLISTIYSLEPVIICITRLSPSKIILLSEEGAPDKKVQSEEMIEKTFKNALVVEKKYTSVYDTVRVAKDVAELIEQEHAEATR</sequence>
<dbReference type="STRING" id="523844.MSTHT_2485"/>
<gene>
    <name evidence="1" type="ORF">MSTHT_2485</name>
</gene>
<organism evidence="1 2">
    <name type="scientific">Methanosarcina thermophila (strain ATCC 43570 / DSM 1825 / OCM 12 / VKM B-1830 / TM-1)</name>
    <dbReference type="NCBI Taxonomy" id="523844"/>
    <lineage>
        <taxon>Archaea</taxon>
        <taxon>Methanobacteriati</taxon>
        <taxon>Methanobacteriota</taxon>
        <taxon>Stenosarchaea group</taxon>
        <taxon>Methanomicrobia</taxon>
        <taxon>Methanosarcinales</taxon>
        <taxon>Methanosarcinaceae</taxon>
        <taxon>Methanosarcina</taxon>
    </lineage>
</organism>
<proteinExistence type="predicted"/>
<reference evidence="1 2" key="1">
    <citation type="submission" date="2014-07" db="EMBL/GenBank/DDBJ databases">
        <title>Methanogenic archaea and the global carbon cycle.</title>
        <authorList>
            <person name="Henriksen J.R."/>
            <person name="Luke J."/>
            <person name="Reinhart S."/>
            <person name="Benedict M.N."/>
            <person name="Youngblut N.D."/>
            <person name="Metcalf M.E."/>
            <person name="Whitaker R.J."/>
            <person name="Metcalf W.W."/>
        </authorList>
    </citation>
    <scope>NUCLEOTIDE SEQUENCE [LARGE SCALE GENOMIC DNA]</scope>
    <source>
        <strain evidence="2">ATCC 43570 / DSM 1825 / OCM 12 / VKM B-1830 / TM-1</strain>
    </source>
</reference>
<protein>
    <submittedName>
        <fullName evidence="1">CRISPR-associated protein, Csa3 family</fullName>
    </submittedName>
</protein>